<reference evidence="2 3" key="1">
    <citation type="submission" date="2016-10" db="EMBL/GenBank/DDBJ databases">
        <authorList>
            <person name="de Groot N.N."/>
        </authorList>
    </citation>
    <scope>NUCLEOTIDE SEQUENCE [LARGE SCALE GENOMIC DNA]</scope>
    <source>
        <strain evidence="2 3">DSM 26656</strain>
    </source>
</reference>
<evidence type="ECO:0000313" key="3">
    <source>
        <dbReference type="Proteomes" id="UP000236743"/>
    </source>
</evidence>
<evidence type="ECO:0000313" key="2">
    <source>
        <dbReference type="EMBL" id="SEG68270.1"/>
    </source>
</evidence>
<dbReference type="InterPro" id="IPR003692">
    <property type="entry name" value="Hydantoinase_B"/>
</dbReference>
<dbReference type="RefSeq" id="WP_103874298.1">
    <property type="nucleotide sequence ID" value="NZ_FNUY01000009.1"/>
</dbReference>
<dbReference type="Pfam" id="PF02538">
    <property type="entry name" value="Hydantoinase_B"/>
    <property type="match status" value="1"/>
</dbReference>
<accession>A0A1H6C5L6</accession>
<dbReference type="GO" id="GO:0006749">
    <property type="term" value="P:glutathione metabolic process"/>
    <property type="evidence" value="ECO:0007669"/>
    <property type="project" value="TreeGrafter"/>
</dbReference>
<dbReference type="PANTHER" id="PTHR11365">
    <property type="entry name" value="5-OXOPROLINASE RELATED"/>
    <property type="match status" value="1"/>
</dbReference>
<dbReference type="PANTHER" id="PTHR11365:SF23">
    <property type="entry name" value="HYPOTHETICAL 5-OXOPROLINASE (EUROFUNG)-RELATED"/>
    <property type="match status" value="1"/>
</dbReference>
<dbReference type="Proteomes" id="UP000236743">
    <property type="component" value="Unassembled WGS sequence"/>
</dbReference>
<dbReference type="AlphaFoldDB" id="A0A1H6C5L6"/>
<dbReference type="OrthoDB" id="9761586at2"/>
<feature type="domain" description="Hydantoinase B/oxoprolinase" evidence="1">
    <location>
        <begin position="12"/>
        <end position="530"/>
    </location>
</feature>
<keyword evidence="3" id="KW-1185">Reference proteome</keyword>
<organism evidence="2 3">
    <name type="scientific">Bosea lathyri</name>
    <dbReference type="NCBI Taxonomy" id="1036778"/>
    <lineage>
        <taxon>Bacteria</taxon>
        <taxon>Pseudomonadati</taxon>
        <taxon>Pseudomonadota</taxon>
        <taxon>Alphaproteobacteria</taxon>
        <taxon>Hyphomicrobiales</taxon>
        <taxon>Boseaceae</taxon>
        <taxon>Bosea</taxon>
    </lineage>
</organism>
<proteinExistence type="predicted"/>
<sequence length="585" mass="62636">MKTAETGAEKIDPITLEVIRNALASTADEMALIVMRSAYSPVVRDIMDYSTALCDAQGRVIAQGLTLPIQLCSFPRIMGFVRERYGSTLKQGDVLIANDPYGSGGQHLPDVYILKPIFVDDRLAGFAATVAHHTDLGGIVPGSVAIYATEIQQEGLRLPLLKLYEAGEPAESVFRIIEANTRAPVEVLGDIRAQIAACNVAEEGLRSLMARYGPAMLDRYIDALHDHAEAMMRDVIRALPNGIYRATDYIDGVGENPVPLPIVATVTIADDTIDIDFTGTADQVAASINCPISLPESAAFCAIRCLSQQDIPNCEGYLRPITVRAPEGCLVNPRYPAACGARGVVGYRVFDAIMQALAQVVPERAIGGSEGGPYLLAGGGVHEGKPFVLNEMVVGTWGARSGKDGIEGISNPAANLSNQPIEMVETDMPVEVLRYGLVPDSGGAGEFRGGLAFVREFRFLSDARFTLRGDRRDHPPFGIEGGGTGAPSAHLFIQRDGTQRHLPTMPMESFNARRGDIFRLTGAGGGGYGDALKREPWRVADDLHEGKVTLAGAERDYGVIFAADGATVDLPATQQARAARMGERT</sequence>
<dbReference type="GO" id="GO:0005829">
    <property type="term" value="C:cytosol"/>
    <property type="evidence" value="ECO:0007669"/>
    <property type="project" value="TreeGrafter"/>
</dbReference>
<protein>
    <submittedName>
        <fullName evidence="2">N-methylhydantoinase B</fullName>
    </submittedName>
</protein>
<dbReference type="InterPro" id="IPR045079">
    <property type="entry name" value="Oxoprolinase-like"/>
</dbReference>
<dbReference type="EMBL" id="FNUY01000009">
    <property type="protein sequence ID" value="SEG68270.1"/>
    <property type="molecule type" value="Genomic_DNA"/>
</dbReference>
<evidence type="ECO:0000259" key="1">
    <source>
        <dbReference type="Pfam" id="PF02538"/>
    </source>
</evidence>
<name>A0A1H6C5L6_9HYPH</name>
<dbReference type="GO" id="GO:0017168">
    <property type="term" value="F:5-oxoprolinase (ATP-hydrolyzing) activity"/>
    <property type="evidence" value="ECO:0007669"/>
    <property type="project" value="TreeGrafter"/>
</dbReference>
<gene>
    <name evidence="2" type="ORF">SAMN04488115_10939</name>
</gene>